<gene>
    <name evidence="5" type="ORF">BE08_20860</name>
</gene>
<dbReference type="SMART" id="SM00382">
    <property type="entry name" value="AAA"/>
    <property type="match status" value="1"/>
</dbReference>
<name>A0A150PF60_SORCE</name>
<dbReference type="Gene3D" id="3.40.50.300">
    <property type="entry name" value="P-loop containing nucleotide triphosphate hydrolases"/>
    <property type="match status" value="1"/>
</dbReference>
<dbReference type="InterPro" id="IPR003593">
    <property type="entry name" value="AAA+_ATPase"/>
</dbReference>
<feature type="domain" description="ABC transporter" evidence="4">
    <location>
        <begin position="6"/>
        <end position="244"/>
    </location>
</feature>
<evidence type="ECO:0000256" key="2">
    <source>
        <dbReference type="ARBA" id="ARBA00022741"/>
    </source>
</evidence>
<dbReference type="Proteomes" id="UP000075420">
    <property type="component" value="Unassembled WGS sequence"/>
</dbReference>
<dbReference type="CDD" id="cd03261">
    <property type="entry name" value="ABC_Org_Solvent_Resistant"/>
    <property type="match status" value="1"/>
</dbReference>
<protein>
    <submittedName>
        <fullName evidence="5">ABC transporter ATP-binding protein</fullName>
    </submittedName>
</protein>
<dbReference type="InterPro" id="IPR003439">
    <property type="entry name" value="ABC_transporter-like_ATP-bd"/>
</dbReference>
<dbReference type="PROSITE" id="PS00211">
    <property type="entry name" value="ABC_TRANSPORTER_1"/>
    <property type="match status" value="1"/>
</dbReference>
<comment type="caution">
    <text evidence="5">The sequence shown here is derived from an EMBL/GenBank/DDBJ whole genome shotgun (WGS) entry which is preliminary data.</text>
</comment>
<evidence type="ECO:0000313" key="5">
    <source>
        <dbReference type="EMBL" id="KYF54290.1"/>
    </source>
</evidence>
<accession>A0A150PF60</accession>
<proteinExistence type="predicted"/>
<dbReference type="InterPro" id="IPR027417">
    <property type="entry name" value="P-loop_NTPase"/>
</dbReference>
<organism evidence="5 6">
    <name type="scientific">Sorangium cellulosum</name>
    <name type="common">Polyangium cellulosum</name>
    <dbReference type="NCBI Taxonomy" id="56"/>
    <lineage>
        <taxon>Bacteria</taxon>
        <taxon>Pseudomonadati</taxon>
        <taxon>Myxococcota</taxon>
        <taxon>Polyangia</taxon>
        <taxon>Polyangiales</taxon>
        <taxon>Polyangiaceae</taxon>
        <taxon>Sorangium</taxon>
    </lineage>
</organism>
<evidence type="ECO:0000256" key="1">
    <source>
        <dbReference type="ARBA" id="ARBA00022448"/>
    </source>
</evidence>
<dbReference type="GO" id="GO:0016887">
    <property type="term" value="F:ATP hydrolysis activity"/>
    <property type="evidence" value="ECO:0007669"/>
    <property type="project" value="InterPro"/>
</dbReference>
<dbReference type="PROSITE" id="PS50893">
    <property type="entry name" value="ABC_TRANSPORTER_2"/>
    <property type="match status" value="1"/>
</dbReference>
<sequence>MAEPLIRFSHVRKAFGPKVIYRDLNLVVYPGETLTVMGGSGVGKSVMLKLLIRLLDADGGSIQFHGEEITKVSEARIAGVRQRIAMLFQGGALFDSTSVGENVAYGLHEHFRKEMTEAQIAERVHWALSLVGLPGIEQMRPGDLSGGMKKRVGLARAIAVQPEVILYDEPTTGLDPINTERINHLIKGLKQALNVTSIVVTHDMKSAFSISDRMAMIYRGEVIATGTPEDFRASRDPRVADFITGTAPVNEDVQTLLGA</sequence>
<keyword evidence="1" id="KW-0813">Transport</keyword>
<dbReference type="SUPFAM" id="SSF52540">
    <property type="entry name" value="P-loop containing nucleoside triphosphate hydrolases"/>
    <property type="match status" value="1"/>
</dbReference>
<evidence type="ECO:0000259" key="4">
    <source>
        <dbReference type="PROSITE" id="PS50893"/>
    </source>
</evidence>
<reference evidence="5 6" key="1">
    <citation type="submission" date="2014-02" db="EMBL/GenBank/DDBJ databases">
        <title>The small core and large imbalanced accessory genome model reveals a collaborative survival strategy of Sorangium cellulosum strains in nature.</title>
        <authorList>
            <person name="Han K."/>
            <person name="Peng R."/>
            <person name="Blom J."/>
            <person name="Li Y.-Z."/>
        </authorList>
    </citation>
    <scope>NUCLEOTIDE SEQUENCE [LARGE SCALE GENOMIC DNA]</scope>
    <source>
        <strain evidence="5 6">So0157-25</strain>
    </source>
</reference>
<dbReference type="AlphaFoldDB" id="A0A150PF60"/>
<dbReference type="InterPro" id="IPR017871">
    <property type="entry name" value="ABC_transporter-like_CS"/>
</dbReference>
<dbReference type="Pfam" id="PF00005">
    <property type="entry name" value="ABC_tran"/>
    <property type="match status" value="1"/>
</dbReference>
<evidence type="ECO:0000313" key="6">
    <source>
        <dbReference type="Proteomes" id="UP000075420"/>
    </source>
</evidence>
<dbReference type="PANTHER" id="PTHR43023:SF6">
    <property type="entry name" value="INTERMEMBRANE PHOSPHOLIPID TRANSPORT SYSTEM ATP-BINDING PROTEIN MLAF"/>
    <property type="match status" value="1"/>
</dbReference>
<dbReference type="EMBL" id="JELY01001888">
    <property type="protein sequence ID" value="KYF54290.1"/>
    <property type="molecule type" value="Genomic_DNA"/>
</dbReference>
<dbReference type="PANTHER" id="PTHR43023">
    <property type="entry name" value="PROTEIN TRIGALACTOSYLDIACYLGLYCEROL 3, CHLOROPLASTIC"/>
    <property type="match status" value="1"/>
</dbReference>
<keyword evidence="2" id="KW-0547">Nucleotide-binding</keyword>
<keyword evidence="3 5" id="KW-0067">ATP-binding</keyword>
<dbReference type="GO" id="GO:0005524">
    <property type="term" value="F:ATP binding"/>
    <property type="evidence" value="ECO:0007669"/>
    <property type="project" value="UniProtKB-KW"/>
</dbReference>
<evidence type="ECO:0000256" key="3">
    <source>
        <dbReference type="ARBA" id="ARBA00022840"/>
    </source>
</evidence>